<evidence type="ECO:0000256" key="1">
    <source>
        <dbReference type="SAM" id="Phobius"/>
    </source>
</evidence>
<dbReference type="EMBL" id="JAGHQM010000014">
    <property type="protein sequence ID" value="KAH0566352.1"/>
    <property type="molecule type" value="Genomic_DNA"/>
</dbReference>
<protein>
    <submittedName>
        <fullName evidence="2">Uncharacterized protein</fullName>
    </submittedName>
</protein>
<keyword evidence="1" id="KW-0472">Membrane</keyword>
<organism evidence="2 3">
    <name type="scientific">Trichoglossum hirsutum</name>
    <dbReference type="NCBI Taxonomy" id="265104"/>
    <lineage>
        <taxon>Eukaryota</taxon>
        <taxon>Fungi</taxon>
        <taxon>Dikarya</taxon>
        <taxon>Ascomycota</taxon>
        <taxon>Pezizomycotina</taxon>
        <taxon>Geoglossomycetes</taxon>
        <taxon>Geoglossales</taxon>
        <taxon>Geoglossaceae</taxon>
        <taxon>Trichoglossum</taxon>
    </lineage>
</organism>
<proteinExistence type="predicted"/>
<name>A0A9P8LJ96_9PEZI</name>
<feature type="transmembrane region" description="Helical" evidence="1">
    <location>
        <begin position="129"/>
        <end position="148"/>
    </location>
</feature>
<feature type="transmembrane region" description="Helical" evidence="1">
    <location>
        <begin position="676"/>
        <end position="698"/>
    </location>
</feature>
<comment type="caution">
    <text evidence="2">The sequence shown here is derived from an EMBL/GenBank/DDBJ whole genome shotgun (WGS) entry which is preliminary data.</text>
</comment>
<feature type="transmembrane region" description="Helical" evidence="1">
    <location>
        <begin position="49"/>
        <end position="68"/>
    </location>
</feature>
<sequence length="759" mass="82473">MVETNARELEPLRDWASPVFPAGEEPGVEETEYSLTGKPPPAGPLIKRVAVDLFCLAWIAPMITLLVLNFTGWTVGAGVGCRLKSLKRDCYVDLLDSDGPDAEERAEKLNKKDHEILGTLQFVAKALEIWFTVIAASLIYDLTILLALKIDGLPIGYLMTHAEFGDIVALFERALWGSSGLLRPAHPGERVRRFWLFFFMLFVIVLCITCNLMGPSTAVLVLPTLGWSQISYTVEEKLGQMALSDPPANPLIAPDCNASSLGNGDYTCTDYYSPAVDSHSSLAVFNYGELWRGYHAQSSIGRESGLSFLYNSTSQGDVLVPNRQVIRELSNDYIVYQVTQGIDQTFEGAVSLASQNGNLSVSRELFDSYRNSLDVKLSRKGPSVRINSLCSRGNLTGITLSETKSVHCFNSSLAANDSVVECFRIGGGWNEAGFAHSQFSIGDVDIHSAGNVSVDVYSVPGGIILDGSSLSCASPTASSQSCDWDLMFSANPPPGVRDDPGNVQIFEYSLPRLSSANSTIGCVNVVDVKTLEYIIDISPDANSIGIVTLNASSTDDGQPDYVKFHPDWVLAAWAIPRSGIVDGNRAVALNLVSALKVAVDSPPPAVFNYSVLDPDLDPFTTQHVITSLHAASLVDFTTINVTGSSADTADPSHPPLPVSRTLRVWAYGHDSHTFKLGATITIFGCLCVLLRFIVGFFISSRRRSTLRFLTAAMKYTHQGEFDGLEKESEWAQVEVVVSHDDSGKVEFFPRKAKFGSRSS</sequence>
<dbReference type="AlphaFoldDB" id="A0A9P8LJ96"/>
<evidence type="ECO:0000313" key="2">
    <source>
        <dbReference type="EMBL" id="KAH0566352.1"/>
    </source>
</evidence>
<keyword evidence="1" id="KW-1133">Transmembrane helix</keyword>
<evidence type="ECO:0000313" key="3">
    <source>
        <dbReference type="Proteomes" id="UP000750711"/>
    </source>
</evidence>
<accession>A0A9P8LJ96</accession>
<reference evidence="2" key="1">
    <citation type="submission" date="2021-03" db="EMBL/GenBank/DDBJ databases">
        <title>Comparative genomics and phylogenomic investigation of the class Geoglossomycetes provide insights into ecological specialization and systematics.</title>
        <authorList>
            <person name="Melie T."/>
            <person name="Pirro S."/>
            <person name="Miller A.N."/>
            <person name="Quandt A."/>
        </authorList>
    </citation>
    <scope>NUCLEOTIDE SEQUENCE</scope>
    <source>
        <strain evidence="2">CAQ_001_2017</strain>
    </source>
</reference>
<gene>
    <name evidence="2" type="ORF">GP486_000258</name>
</gene>
<keyword evidence="3" id="KW-1185">Reference proteome</keyword>
<dbReference type="Proteomes" id="UP000750711">
    <property type="component" value="Unassembled WGS sequence"/>
</dbReference>
<keyword evidence="1" id="KW-0812">Transmembrane</keyword>
<feature type="transmembrane region" description="Helical" evidence="1">
    <location>
        <begin position="194"/>
        <end position="214"/>
    </location>
</feature>